<feature type="transmembrane region" description="Helical" evidence="5">
    <location>
        <begin position="357"/>
        <end position="380"/>
    </location>
</feature>
<reference evidence="7" key="2">
    <citation type="journal article" date="2021" name="Microorganisms">
        <title>Bacterial Dimethylsulfoniopropionate Biosynthesis in the East China Sea.</title>
        <authorList>
            <person name="Liu J."/>
            <person name="Zhang Y."/>
            <person name="Liu J."/>
            <person name="Zhong H."/>
            <person name="Williams B.T."/>
            <person name="Zheng Y."/>
            <person name="Curson A.R.J."/>
            <person name="Sun C."/>
            <person name="Sun H."/>
            <person name="Song D."/>
            <person name="Wagner Mackenzie B."/>
            <person name="Bermejo Martinez A."/>
            <person name="Todd J.D."/>
            <person name="Zhang X.H."/>
        </authorList>
    </citation>
    <scope>NUCLEOTIDE SEQUENCE</scope>
    <source>
        <strain evidence="7">AESS21</strain>
    </source>
</reference>
<feature type="transmembrane region" description="Helical" evidence="5">
    <location>
        <begin position="191"/>
        <end position="210"/>
    </location>
</feature>
<name>A0A944GTP7_9HYPH</name>
<proteinExistence type="predicted"/>
<dbReference type="Proteomes" id="UP000705379">
    <property type="component" value="Unassembled WGS sequence"/>
</dbReference>
<gene>
    <name evidence="7" type="ORF">DYI23_17425</name>
</gene>
<dbReference type="InterPro" id="IPR006153">
    <property type="entry name" value="Cation/H_exchanger_TM"/>
</dbReference>
<dbReference type="RefSeq" id="WP_213217305.1">
    <property type="nucleotide sequence ID" value="NZ_QTKU01000004.1"/>
</dbReference>
<protein>
    <submittedName>
        <fullName evidence="7">Cation:proton antiporter</fullName>
    </submittedName>
</protein>
<feature type="transmembrane region" description="Helical" evidence="5">
    <location>
        <begin position="267"/>
        <end position="286"/>
    </location>
</feature>
<dbReference type="GO" id="GO:0015297">
    <property type="term" value="F:antiporter activity"/>
    <property type="evidence" value="ECO:0007669"/>
    <property type="project" value="InterPro"/>
</dbReference>
<accession>A0A944GTP7</accession>
<dbReference type="PANTHER" id="PTHR43021">
    <property type="entry name" value="NA(+)/H(+) ANTIPORTER-RELATED"/>
    <property type="match status" value="1"/>
</dbReference>
<organism evidence="7 8">
    <name type="scientific">Roseibium polysiphoniae</name>
    <dbReference type="NCBI Taxonomy" id="2571221"/>
    <lineage>
        <taxon>Bacteria</taxon>
        <taxon>Pseudomonadati</taxon>
        <taxon>Pseudomonadota</taxon>
        <taxon>Alphaproteobacteria</taxon>
        <taxon>Hyphomicrobiales</taxon>
        <taxon>Stappiaceae</taxon>
        <taxon>Roseibium</taxon>
    </lineage>
</organism>
<feature type="transmembrane region" description="Helical" evidence="5">
    <location>
        <begin position="159"/>
        <end position="179"/>
    </location>
</feature>
<keyword evidence="2 5" id="KW-0812">Transmembrane</keyword>
<dbReference type="InterPro" id="IPR038770">
    <property type="entry name" value="Na+/solute_symporter_sf"/>
</dbReference>
<evidence type="ECO:0000256" key="2">
    <source>
        <dbReference type="ARBA" id="ARBA00022692"/>
    </source>
</evidence>
<dbReference type="EMBL" id="QTKU01000004">
    <property type="protein sequence ID" value="MBS8262013.1"/>
    <property type="molecule type" value="Genomic_DNA"/>
</dbReference>
<keyword evidence="3 5" id="KW-1133">Transmembrane helix</keyword>
<feature type="transmembrane region" description="Helical" evidence="5">
    <location>
        <begin position="222"/>
        <end position="255"/>
    </location>
</feature>
<comment type="caution">
    <text evidence="7">The sequence shown here is derived from an EMBL/GenBank/DDBJ whole genome shotgun (WGS) entry which is preliminary data.</text>
</comment>
<feature type="transmembrane region" description="Helical" evidence="5">
    <location>
        <begin position="56"/>
        <end position="77"/>
    </location>
</feature>
<dbReference type="AlphaFoldDB" id="A0A944GTP7"/>
<dbReference type="GO" id="GO:1902600">
    <property type="term" value="P:proton transmembrane transport"/>
    <property type="evidence" value="ECO:0007669"/>
    <property type="project" value="InterPro"/>
</dbReference>
<comment type="subcellular location">
    <subcellularLocation>
        <location evidence="1">Membrane</location>
        <topology evidence="1">Multi-pass membrane protein</topology>
    </subcellularLocation>
</comment>
<evidence type="ECO:0000313" key="7">
    <source>
        <dbReference type="EMBL" id="MBS8262013.1"/>
    </source>
</evidence>
<evidence type="ECO:0000259" key="6">
    <source>
        <dbReference type="Pfam" id="PF00999"/>
    </source>
</evidence>
<sequence>MDHALTFIGLGLLLLVGMAADEIGHRTRLPRVTLLILCGVAAGPSGFDLFPETFSALYELMSVLALSMVAFLLGGKLTRFNLQNSGKSIAIVSVAVVLVTGLIVGAGLTLIGLALAPALVLAAMATATDPAATQDVMRQSGSRGHFTNVVTGIVALDDAWGLIVFAFCLVWAQSVEGLGADGHLLAATREIVGAVAIGVAVGLPAAFLTGRLRPGDPTLSEALGVVFLVAGLAIWFEVSFLLAGMTCGVVIANFARHHSRAFHEIEHVEWPFMTLFFLLAGGMLEVGSLSELGLLGFGYVALRLVGRFVGGWIGGAFTSLKKPERAWMGMALVPQAGVALGMALVGVEVLPHWRDQILTIAIGSTVVFELIGPPMTQFALTRVGDVKRS</sequence>
<evidence type="ECO:0000256" key="4">
    <source>
        <dbReference type="ARBA" id="ARBA00023136"/>
    </source>
</evidence>
<keyword evidence="4 5" id="KW-0472">Membrane</keyword>
<feature type="domain" description="Cation/H+ exchanger transmembrane" evidence="6">
    <location>
        <begin position="15"/>
        <end position="377"/>
    </location>
</feature>
<evidence type="ECO:0000256" key="3">
    <source>
        <dbReference type="ARBA" id="ARBA00022989"/>
    </source>
</evidence>
<dbReference type="GO" id="GO:0016020">
    <property type="term" value="C:membrane"/>
    <property type="evidence" value="ECO:0007669"/>
    <property type="project" value="UniProtKB-SubCell"/>
</dbReference>
<dbReference type="Pfam" id="PF00999">
    <property type="entry name" value="Na_H_Exchanger"/>
    <property type="match status" value="1"/>
</dbReference>
<reference evidence="7" key="1">
    <citation type="submission" date="2018-08" db="EMBL/GenBank/DDBJ databases">
        <authorList>
            <person name="Jin W."/>
            <person name="Wang H."/>
            <person name="Yang Y."/>
            <person name="Li M."/>
            <person name="Liu J."/>
        </authorList>
    </citation>
    <scope>NUCLEOTIDE SEQUENCE</scope>
    <source>
        <strain evidence="7">AESS21</strain>
    </source>
</reference>
<evidence type="ECO:0000256" key="5">
    <source>
        <dbReference type="SAM" id="Phobius"/>
    </source>
</evidence>
<evidence type="ECO:0000313" key="8">
    <source>
        <dbReference type="Proteomes" id="UP000705379"/>
    </source>
</evidence>
<dbReference type="Gene3D" id="1.20.1530.20">
    <property type="match status" value="1"/>
</dbReference>
<dbReference type="PANTHER" id="PTHR43021:SF2">
    <property type="entry name" value="CATION_H+ EXCHANGER DOMAIN-CONTAINING PROTEIN"/>
    <property type="match status" value="1"/>
</dbReference>
<feature type="transmembrane region" description="Helical" evidence="5">
    <location>
        <begin position="326"/>
        <end position="345"/>
    </location>
</feature>
<feature type="transmembrane region" description="Helical" evidence="5">
    <location>
        <begin position="89"/>
        <end position="116"/>
    </location>
</feature>
<evidence type="ECO:0000256" key="1">
    <source>
        <dbReference type="ARBA" id="ARBA00004141"/>
    </source>
</evidence>